<dbReference type="InterPro" id="IPR016689">
    <property type="entry name" value="ESCRT-2_cplx_Snf8"/>
</dbReference>
<evidence type="ECO:0000256" key="1">
    <source>
        <dbReference type="ARBA" id="ARBA00009834"/>
    </source>
</evidence>
<dbReference type="Proteomes" id="UP001521785">
    <property type="component" value="Unassembled WGS sequence"/>
</dbReference>
<gene>
    <name evidence="2" type="primary">dot2</name>
    <name evidence="2" type="ORF">SLS60_002038</name>
</gene>
<comment type="similarity">
    <text evidence="1">Belongs to the SNF8 family.</text>
</comment>
<accession>A0ABR3S116</accession>
<dbReference type="PANTHER" id="PTHR12806">
    <property type="entry name" value="EAP30 SUBUNIT OF ELL COMPLEX"/>
    <property type="match status" value="1"/>
</dbReference>
<evidence type="ECO:0000313" key="3">
    <source>
        <dbReference type="Proteomes" id="UP001521785"/>
    </source>
</evidence>
<organism evidence="2 3">
    <name type="scientific">Paraconiothyrium brasiliense</name>
    <dbReference type="NCBI Taxonomy" id="300254"/>
    <lineage>
        <taxon>Eukaryota</taxon>
        <taxon>Fungi</taxon>
        <taxon>Dikarya</taxon>
        <taxon>Ascomycota</taxon>
        <taxon>Pezizomycotina</taxon>
        <taxon>Dothideomycetes</taxon>
        <taxon>Pleosporomycetidae</taxon>
        <taxon>Pleosporales</taxon>
        <taxon>Massarineae</taxon>
        <taxon>Didymosphaeriaceae</taxon>
        <taxon>Paraconiothyrium</taxon>
    </lineage>
</organism>
<name>A0ABR3S116_9PLEO</name>
<dbReference type="InterPro" id="IPR036390">
    <property type="entry name" value="WH_DNA-bd_sf"/>
</dbReference>
<dbReference type="InterPro" id="IPR040608">
    <property type="entry name" value="Snf8/Vps36"/>
</dbReference>
<proteinExistence type="inferred from homology"/>
<keyword evidence="3" id="KW-1185">Reference proteome</keyword>
<dbReference type="Pfam" id="PF04157">
    <property type="entry name" value="EAP30"/>
    <property type="match status" value="1"/>
</dbReference>
<dbReference type="EMBL" id="JAKJXO020000002">
    <property type="protein sequence ID" value="KAL1610371.1"/>
    <property type="molecule type" value="Genomic_DNA"/>
</dbReference>
<dbReference type="Gene3D" id="1.10.10.10">
    <property type="entry name" value="Winged helix-like DNA-binding domain superfamily/Winged helix DNA-binding domain"/>
    <property type="match status" value="2"/>
</dbReference>
<comment type="caution">
    <text evidence="2">The sequence shown here is derived from an EMBL/GenBank/DDBJ whole genome shotgun (WGS) entry which is preliminary data.</text>
</comment>
<protein>
    <submittedName>
        <fullName evidence="2">ESCRT II complex subunit Dot2</fullName>
    </submittedName>
</protein>
<sequence>MAATSTGSNIFYNLSPDNPSPSARNQLFSHIPSPIRSTSYSVVPTMDRRRTPGLSSLNSSRLQTHHYTAHGAALRNRNAETLQTQLSVFQSLLHNFALTHAKDIRANPEFRAEFARMCSALNIDFLASSYHKDGKDGKSGADGGSIWAQLLGGSVNDFYFNLGVLIVEECRATRSENGGLISVHDLRTRISKGRAGSIGGAMQVSDDDIKRAVDSLAPLGSCFSLMKIGHRSLIRSVPKELNTDQSTVLEAIQLLGHVTISMLQINLDWERPRAHAVIEDLMADSLVWVDTQAGENEYWSPAFISGGGLS</sequence>
<reference evidence="2 3" key="1">
    <citation type="submission" date="2024-02" db="EMBL/GenBank/DDBJ databases">
        <title>De novo assembly and annotation of 12 fungi associated with fruit tree decline syndrome in Ontario, Canada.</title>
        <authorList>
            <person name="Sulman M."/>
            <person name="Ellouze W."/>
            <person name="Ilyukhin E."/>
        </authorList>
    </citation>
    <scope>NUCLEOTIDE SEQUENCE [LARGE SCALE GENOMIC DNA]</scope>
    <source>
        <strain evidence="2 3">M42-189</strain>
    </source>
</reference>
<dbReference type="SUPFAM" id="SSF46785">
    <property type="entry name" value="Winged helix' DNA-binding domain"/>
    <property type="match status" value="2"/>
</dbReference>
<dbReference type="PANTHER" id="PTHR12806:SF0">
    <property type="entry name" value="VACUOLAR-SORTING PROTEIN SNF8"/>
    <property type="match status" value="1"/>
</dbReference>
<dbReference type="Gene3D" id="6.10.140.180">
    <property type="match status" value="1"/>
</dbReference>
<dbReference type="InterPro" id="IPR036388">
    <property type="entry name" value="WH-like_DNA-bd_sf"/>
</dbReference>
<evidence type="ECO:0000313" key="2">
    <source>
        <dbReference type="EMBL" id="KAL1610371.1"/>
    </source>
</evidence>